<sequence>MPPKIKPMHGVTRSIQRSTLYSTARRLTRAARETAFTTTVTVTLLGCIYILFHISEDGAARPEVVWVFGLSGLQKAQKQPFIVTRLQRNETSNHVSREQGPQVSGAAERCEIHMRLWGKMW</sequence>
<gene>
    <name evidence="1" type="ORF">M427DRAFT_58369</name>
</gene>
<accession>A0A139AAF4</accession>
<name>A0A139AAF4_GONPJ</name>
<proteinExistence type="predicted"/>
<dbReference type="AlphaFoldDB" id="A0A139AAF4"/>
<dbReference type="Proteomes" id="UP000070544">
    <property type="component" value="Unassembled WGS sequence"/>
</dbReference>
<keyword evidence="2" id="KW-1185">Reference proteome</keyword>
<protein>
    <submittedName>
        <fullName evidence="1">Uncharacterized protein</fullName>
    </submittedName>
</protein>
<evidence type="ECO:0000313" key="2">
    <source>
        <dbReference type="Proteomes" id="UP000070544"/>
    </source>
</evidence>
<evidence type="ECO:0000313" key="1">
    <source>
        <dbReference type="EMBL" id="KXS13776.1"/>
    </source>
</evidence>
<organism evidence="1 2">
    <name type="scientific">Gonapodya prolifera (strain JEL478)</name>
    <name type="common">Monoblepharis prolifera</name>
    <dbReference type="NCBI Taxonomy" id="1344416"/>
    <lineage>
        <taxon>Eukaryota</taxon>
        <taxon>Fungi</taxon>
        <taxon>Fungi incertae sedis</taxon>
        <taxon>Chytridiomycota</taxon>
        <taxon>Chytridiomycota incertae sedis</taxon>
        <taxon>Monoblepharidomycetes</taxon>
        <taxon>Monoblepharidales</taxon>
        <taxon>Gonapodyaceae</taxon>
        <taxon>Gonapodya</taxon>
    </lineage>
</organism>
<reference evidence="1 2" key="1">
    <citation type="journal article" date="2015" name="Genome Biol. Evol.">
        <title>Phylogenomic analyses indicate that early fungi evolved digesting cell walls of algal ancestors of land plants.</title>
        <authorList>
            <person name="Chang Y."/>
            <person name="Wang S."/>
            <person name="Sekimoto S."/>
            <person name="Aerts A.L."/>
            <person name="Choi C."/>
            <person name="Clum A."/>
            <person name="LaButti K.M."/>
            <person name="Lindquist E.A."/>
            <person name="Yee Ngan C."/>
            <person name="Ohm R.A."/>
            <person name="Salamov A.A."/>
            <person name="Grigoriev I.V."/>
            <person name="Spatafora J.W."/>
            <person name="Berbee M.L."/>
        </authorList>
    </citation>
    <scope>NUCLEOTIDE SEQUENCE [LARGE SCALE GENOMIC DNA]</scope>
    <source>
        <strain evidence="1 2">JEL478</strain>
    </source>
</reference>
<dbReference type="EMBL" id="KQ965775">
    <property type="protein sequence ID" value="KXS13776.1"/>
    <property type="molecule type" value="Genomic_DNA"/>
</dbReference>